<dbReference type="RefSeq" id="WP_107879082.1">
    <property type="nucleotide sequence ID" value="NZ_LR134516.1"/>
</dbReference>
<dbReference type="KEGG" id="nani:NCTC12227_00946"/>
<keyword evidence="1" id="KW-1133">Transmembrane helix</keyword>
<keyword evidence="1" id="KW-0472">Membrane</keyword>
<evidence type="ECO:0000313" key="3">
    <source>
        <dbReference type="Proteomes" id="UP000268229"/>
    </source>
</evidence>
<evidence type="ECO:0000256" key="1">
    <source>
        <dbReference type="SAM" id="Phobius"/>
    </source>
</evidence>
<proteinExistence type="predicted"/>
<accession>A0A3S4YAF7</accession>
<sequence length="48" mass="5211">MEQYIIVGTIVSLCILYLLRKFVFKPKSARSNACGGCDRCSGKSGGCH</sequence>
<dbReference type="EMBL" id="LR134516">
    <property type="protein sequence ID" value="VEJ21220.1"/>
    <property type="molecule type" value="Genomic_DNA"/>
</dbReference>
<keyword evidence="1" id="KW-0812">Transmembrane</keyword>
<evidence type="ECO:0000313" key="2">
    <source>
        <dbReference type="EMBL" id="VEJ21220.1"/>
    </source>
</evidence>
<feature type="transmembrane region" description="Helical" evidence="1">
    <location>
        <begin position="6"/>
        <end position="23"/>
    </location>
</feature>
<gene>
    <name evidence="2" type="ORF">NCTC12227_00946</name>
</gene>
<keyword evidence="3" id="KW-1185">Reference proteome</keyword>
<dbReference type="OrthoDB" id="8606536at2"/>
<reference evidence="2 3" key="1">
    <citation type="submission" date="2018-12" db="EMBL/GenBank/DDBJ databases">
        <authorList>
            <consortium name="Pathogen Informatics"/>
        </authorList>
    </citation>
    <scope>NUCLEOTIDE SEQUENCE [LARGE SCALE GENOMIC DNA]</scope>
    <source>
        <strain evidence="2 3">NCTC12227</strain>
    </source>
</reference>
<dbReference type="STRING" id="326522.BWD08_03325"/>
<dbReference type="Pfam" id="PF12669">
    <property type="entry name" value="FeoB_associated"/>
    <property type="match status" value="1"/>
</dbReference>
<name>A0A3S4YAF7_9NEIS</name>
<dbReference type="AlphaFoldDB" id="A0A3S4YAF7"/>
<protein>
    <submittedName>
        <fullName evidence="2">Virus attachment protein p12 family</fullName>
    </submittedName>
</protein>
<organism evidence="2 3">
    <name type="scientific">Neisseria animaloris</name>
    <dbReference type="NCBI Taxonomy" id="326522"/>
    <lineage>
        <taxon>Bacteria</taxon>
        <taxon>Pseudomonadati</taxon>
        <taxon>Pseudomonadota</taxon>
        <taxon>Betaproteobacteria</taxon>
        <taxon>Neisseriales</taxon>
        <taxon>Neisseriaceae</taxon>
        <taxon>Neisseria</taxon>
    </lineage>
</organism>
<dbReference type="Proteomes" id="UP000268229">
    <property type="component" value="Chromosome"/>
</dbReference>